<feature type="region of interest" description="Disordered" evidence="1">
    <location>
        <begin position="1"/>
        <end position="82"/>
    </location>
</feature>
<name>A0A4R0RLF0_9APHY</name>
<evidence type="ECO:0000313" key="2">
    <source>
        <dbReference type="EMBL" id="TCD69540.1"/>
    </source>
</evidence>
<gene>
    <name evidence="2" type="ORF">EIP91_007164</name>
</gene>
<protein>
    <submittedName>
        <fullName evidence="2">Uncharacterized protein</fullName>
    </submittedName>
</protein>
<evidence type="ECO:0000256" key="1">
    <source>
        <dbReference type="SAM" id="MobiDB-lite"/>
    </source>
</evidence>
<dbReference type="AlphaFoldDB" id="A0A4R0RLF0"/>
<dbReference type="EMBL" id="RWJN01000039">
    <property type="protein sequence ID" value="TCD69540.1"/>
    <property type="molecule type" value="Genomic_DNA"/>
</dbReference>
<sequence>MHGQRTPSPPYSGTQFPVTPKAPYMYTQPLPPSPQTPSNRALPGTVPMPRAPYMGSVGLPPSQPSHYLPTPPTSPEKTRGPLDQTLMRGYAPRINLFERPAIPADVAQRPATPSACPMTIHIEHRAFSIRGSGPNGAATVGEVLTQLCTQWVQYRSQDEVPARMYTSNGLCIGDVFAHRGIYFVGLTASRLGPGHFDLHLSN</sequence>
<keyword evidence="3" id="KW-1185">Reference proteome</keyword>
<evidence type="ECO:0000313" key="3">
    <source>
        <dbReference type="Proteomes" id="UP000292702"/>
    </source>
</evidence>
<dbReference type="Proteomes" id="UP000292702">
    <property type="component" value="Unassembled WGS sequence"/>
</dbReference>
<proteinExistence type="predicted"/>
<comment type="caution">
    <text evidence="2">The sequence shown here is derived from an EMBL/GenBank/DDBJ whole genome shotgun (WGS) entry which is preliminary data.</text>
</comment>
<reference evidence="2 3" key="1">
    <citation type="submission" date="2018-11" db="EMBL/GenBank/DDBJ databases">
        <title>Genome assembly of Steccherinum ochraceum LE-BIN_3174, the white-rot fungus of the Steccherinaceae family (The Residual Polyporoid clade, Polyporales, Basidiomycota).</title>
        <authorList>
            <person name="Fedorova T.V."/>
            <person name="Glazunova O.A."/>
            <person name="Landesman E.O."/>
            <person name="Moiseenko K.V."/>
            <person name="Psurtseva N.V."/>
            <person name="Savinova O.S."/>
            <person name="Shakhova N.V."/>
            <person name="Tyazhelova T.V."/>
            <person name="Vasina D.V."/>
        </authorList>
    </citation>
    <scope>NUCLEOTIDE SEQUENCE [LARGE SCALE GENOMIC DNA]</scope>
    <source>
        <strain evidence="2 3">LE-BIN_3174</strain>
    </source>
</reference>
<accession>A0A4R0RLF0</accession>
<organism evidence="2 3">
    <name type="scientific">Steccherinum ochraceum</name>
    <dbReference type="NCBI Taxonomy" id="92696"/>
    <lineage>
        <taxon>Eukaryota</taxon>
        <taxon>Fungi</taxon>
        <taxon>Dikarya</taxon>
        <taxon>Basidiomycota</taxon>
        <taxon>Agaricomycotina</taxon>
        <taxon>Agaricomycetes</taxon>
        <taxon>Polyporales</taxon>
        <taxon>Steccherinaceae</taxon>
        <taxon>Steccherinum</taxon>
    </lineage>
</organism>